<dbReference type="RefSeq" id="XP_004987504.1">
    <property type="nucleotide sequence ID" value="XM_004987447.1"/>
</dbReference>
<keyword evidence="3" id="KW-1185">Reference proteome</keyword>
<evidence type="ECO:0000313" key="3">
    <source>
        <dbReference type="Proteomes" id="UP000007799"/>
    </source>
</evidence>
<dbReference type="Proteomes" id="UP000007799">
    <property type="component" value="Unassembled WGS sequence"/>
</dbReference>
<evidence type="ECO:0000313" key="2">
    <source>
        <dbReference type="EMBL" id="EGD72971.1"/>
    </source>
</evidence>
<reference evidence="2" key="1">
    <citation type="submission" date="2009-08" db="EMBL/GenBank/DDBJ databases">
        <title>Annotation of Salpingoeca rosetta.</title>
        <authorList>
            <consortium name="The Broad Institute Genome Sequencing Platform"/>
            <person name="Russ C."/>
            <person name="Cuomo C."/>
            <person name="Burger G."/>
            <person name="Gray M.W."/>
            <person name="Holland P.W.H."/>
            <person name="King N."/>
            <person name="Lang F.B.F."/>
            <person name="Roger A.J."/>
            <person name="Ruiz-Trillo I."/>
            <person name="Young S.K."/>
            <person name="Zeng Q."/>
            <person name="Gargeya S."/>
            <person name="Alvarado L."/>
            <person name="Berlin A."/>
            <person name="Chapman S.B."/>
            <person name="Chen Z."/>
            <person name="Freedman E."/>
            <person name="Gellesch M."/>
            <person name="Goldberg J."/>
            <person name="Griggs A."/>
            <person name="Gujja S."/>
            <person name="Heilman E."/>
            <person name="Heiman D."/>
            <person name="Howarth C."/>
            <person name="Mehta T."/>
            <person name="Neiman D."/>
            <person name="Pearson M."/>
            <person name="Roberts A."/>
            <person name="Saif S."/>
            <person name="Shea T."/>
            <person name="Shenoy N."/>
            <person name="Sisk P."/>
            <person name="Stolte C."/>
            <person name="Sykes S."/>
            <person name="White J."/>
            <person name="Yandava C."/>
            <person name="Haas B."/>
            <person name="Nusbaum C."/>
            <person name="Birren B."/>
        </authorList>
    </citation>
    <scope>NUCLEOTIDE SEQUENCE [LARGE SCALE GENOMIC DNA]</scope>
    <source>
        <strain evidence="2">ATCC 50818</strain>
    </source>
</reference>
<evidence type="ECO:0000256" key="1">
    <source>
        <dbReference type="SAM" id="MobiDB-lite"/>
    </source>
</evidence>
<dbReference type="GeneID" id="16068026"/>
<sequence length="295" mass="31690">MEYQPLPDRASCFPTSVCEEPFIETIPPTLTTDRLCSCDTLTCNKLVTQLFEEMLDVVLEVCCSGQGKDGIHATIRQMDAYAARRSCPGCTDTCECSAGFILVYDADSADCRPCDGVTEFSPSVGGSKYEPIEECERGQEEVAAPTRCSSDRVCHDCPAGTIDSDSDGSNHPLHGGELRQLLLQVQAMTLLISDRVCDECTEGTHKAVSGQGVPCLPIITTYDAGEEETAESTPTSDRVRSLCELDATFKSVDGQAESCRPVTQCGPDEEEIRYANPHASTTASAASASRTRACP</sequence>
<evidence type="ECO:0008006" key="4">
    <source>
        <dbReference type="Google" id="ProtNLM"/>
    </source>
</evidence>
<feature type="compositionally biased region" description="Low complexity" evidence="1">
    <location>
        <begin position="279"/>
        <end position="295"/>
    </location>
</feature>
<dbReference type="InParanoid" id="F2UTJ8"/>
<dbReference type="AlphaFoldDB" id="F2UTJ8"/>
<dbReference type="EMBL" id="GL833055">
    <property type="protein sequence ID" value="EGD72971.1"/>
    <property type="molecule type" value="Genomic_DNA"/>
</dbReference>
<proteinExistence type="predicted"/>
<gene>
    <name evidence="2" type="ORF">PTSG_11472</name>
</gene>
<name>F2UTJ8_SALR5</name>
<dbReference type="KEGG" id="sre:PTSG_11472"/>
<protein>
    <recommendedName>
        <fullName evidence="4">TNFR-Cys domain-containing protein</fullName>
    </recommendedName>
</protein>
<accession>F2UTJ8</accession>
<feature type="region of interest" description="Disordered" evidence="1">
    <location>
        <begin position="274"/>
        <end position="295"/>
    </location>
</feature>
<organism evidence="3">
    <name type="scientific">Salpingoeca rosetta (strain ATCC 50818 / BSB-021)</name>
    <dbReference type="NCBI Taxonomy" id="946362"/>
    <lineage>
        <taxon>Eukaryota</taxon>
        <taxon>Choanoflagellata</taxon>
        <taxon>Craspedida</taxon>
        <taxon>Salpingoecidae</taxon>
        <taxon>Salpingoeca</taxon>
    </lineage>
</organism>